<dbReference type="PANTHER" id="PTHR11920:SF335">
    <property type="entry name" value="GUANYLATE CYCLASE"/>
    <property type="match status" value="1"/>
</dbReference>
<dbReference type="SUPFAM" id="SSF55073">
    <property type="entry name" value="Nucleotide cyclase"/>
    <property type="match status" value="1"/>
</dbReference>
<evidence type="ECO:0000256" key="9">
    <source>
        <dbReference type="SAM" id="Coils"/>
    </source>
</evidence>
<sequence>MQVVECIQNVTEVYDKIVDKYKLFKVETLGDGVYMVAGGVPDKCHDHAEKVAGLALELVENAVHVINPVTGTGMQIRIGMHTGSVVAGIVGRRTPQYCLFGDTVNTAARMQTNSEPGRVHLTEPCHECLKVTDFISVYRGRIQVKGKGEMKTYWLAGRRGEDSTRAMCRTFREEHRLHRQRSMEQPYDHHEMHNSTSASNYLAMVDINEHDEREFKETLASVFDDDVFSEDEEGGDMYAPDINVLENSKFNKPSQRSSSTITTTSTINNNHNNNNRTISGTSSRFCSTTPVNFPNSAAPAPPHSQRLRSKAKTNGHTAPISRPARKSLNGSLRTCISSSGSGSGGSSEKTNSGYASASTHSYSGSNIPPAGHNFMSSVHSTNDGPELCMITCKTFCSFLQAELRSASIHVFEVSHTNHVNKQGKWMLPGRFVTRLKNCREGFLSPINVDMLARSSAEIIDCAMDGSLEVEEDTDGIEWNGDIDDEEGAEEVDNDVDIICVDEKVPDVFNFETDLQDVVLPAEVTDYIESLSSETRKLEVELRDCDELLRYSPRKPHVSSSVVLYDDVKDIEEAARIAGLSVEEFQQQVLDDLKQNEFNEEEVDQEYEEFLQMQREFAELRVDLPAEKPKILAIEDTLGPSSETDPSVALIPSTIEDVTENGHDAVMDETVTDNVLDKTTALVKYDGNKEVMEDDEGAGQVAINSAALSNMRDFILEQLRRNEEFYEQKRQHLIKSIETHRHEEEKEMLRTEERRKKLEEQLKEEGEVLRQKRETNDARLELELKACAEQTSQELNQHQMEIDRLSEALTEERHQFEVTERQWRDRLAETRGKAALKIQKVFRGSRTRRWHAAELAELAEFRELRVKEKHTLRLMELEYEIKLREDEARKSKAEAEEKRKQEEEERQKEKEKKEREEAERIAGLIKKEKERMEEEARQAEKKKKKEEEEEQRKIEEKKQKEEDKRKKEEEKRLKEEEKKRQKEKERQRKEEEKKRKEEEKRKKEEEKKKKEEGKTRQKQEDKEEKEKFVKVNQDADPLHSNKVPEPSNGKVESKKIYENFIAYESSTEETLKSTDGNDVFNKTRDAIESRSAQPLSSLNNSDSNNNSINTLKEKHIPLTERNENGNVDSANAPNKVIADISAETTFFKSVDQTTKLDKKSSKVAPQSTTSKAATLAPQPSQKECQQQPAEDSTTSALKPSLPLPTAAAQAETPSATATSDKARPTATTSLPSGQPQPPTLMSEPPPPSPPTPQPSASELQRLAWIKSCIPWSKVSNEPWKLSQATSKIQKKPVSAKKLPAVAEAVVLAAAHAETLRQVSSVTLQDLPGCSLSTLGQCWSLRYLTVTHCGLLCLDGLSQCRHLLYINAEHNLLEFVDLKDLGSLQVARLAHNNLGSVHGLEGCINLRWLDLSHNSITRIGSGLSPLRRLHTLDLSHNQLVSSQGLEVAVTCQRLLLDHNYLQVVQGLDKMCLLTELSVAGNNLLKVPELKNHVLLQSLNVNENSIKSLAGLTGSWLPLLHMVTCEKNLLESCEGLDMLGLLEVLDVGSNQISDLDSLTSHIAGKQQLMRVVVKGNPLVDVYGDAYSSKLASKLPTLKSIDGDQIDHADSDKVETSQTEEWVNAEFLDMCISQVRLHGQLKAQFDKNIQNLLGGKSATTETLCGTYFSFCDTSFKMASEHRSAHEYGDMSVSRSIGYFGTDQSIMPTPVGQVSENPPEVNGRGDSNEIFSGQKSKTGGSDGGQSVLDKKAMFDQVVSKQHVTASVVNDSGSFSARSSQGNPNHGQSLPSSSANTTMDGYIRQQQLSSQHLLSQRAGEKQARPQHNSLVVNKKTQPKLGSSGAGRKASPGSFSDSDSGSDIDDAGSHNPTGFSSYKHVPHPPSMPPVASYANEKDKFEMALNNSSAFKTFCDQTVPSAISQKERFEMALRNTTAAPEVNGRDKFELALQSSTQSSHSGTKDKINGVQQRGNFEASTTSQIPGGHAGGIRADVVGSQLADGNGLSVDEFDLAALGLDGEFDLDNLEFDIDKYLDLDMEDLDEFLEKGWRPEESPQIPHSNYPVLGKINPSGDTGPLHAINSNNSSNSHHHHHHEGVQGRPPIGPPQHPTLAWRNSPSAEFRGRPLQSPSSAGVKVLPLQPSPAPSSVASAAETLGGGTVKSKKDELVDEWGFKDSRTAEMMMARAKKMKWNAERRKKLSRLDPKQRLHLFRKLEESGKIQPVRAPPARVLPRKEYFQAREDEVQRQHLERRVEDETRVHRTYEWLHTQVGDHPIASSRINPGHQPVYTINETGPGRQMTYKNNQDNRKWSPGSDHLDSVSQAGGSRPRQGRRYSIGDSQYSSQTPSLPPIQGGSAPSNHKGERISFRDAPVEKSGGWGGGKRRGQFK</sequence>
<dbReference type="InterPro" id="IPR050401">
    <property type="entry name" value="Cyclic_nucleotide_synthase"/>
</dbReference>
<dbReference type="PANTHER" id="PTHR11920">
    <property type="entry name" value="GUANYLYL CYCLASE"/>
    <property type="match status" value="1"/>
</dbReference>
<feature type="region of interest" description="Disordered" evidence="10">
    <location>
        <begin position="886"/>
        <end position="1050"/>
    </location>
</feature>
<comment type="subcellular location">
    <subcellularLocation>
        <location evidence="1">Membrane</location>
    </subcellularLocation>
</comment>
<dbReference type="EMBL" id="JAWDGP010004210">
    <property type="protein sequence ID" value="KAK3766560.1"/>
    <property type="molecule type" value="Genomic_DNA"/>
</dbReference>
<evidence type="ECO:0000313" key="12">
    <source>
        <dbReference type="EMBL" id="KAK3766560.1"/>
    </source>
</evidence>
<name>A0AAE1DE42_9GAST</name>
<dbReference type="Gene3D" id="3.80.10.10">
    <property type="entry name" value="Ribonuclease Inhibitor"/>
    <property type="match status" value="2"/>
</dbReference>
<dbReference type="GO" id="GO:0000166">
    <property type="term" value="F:nucleotide binding"/>
    <property type="evidence" value="ECO:0007669"/>
    <property type="project" value="UniProtKB-KW"/>
</dbReference>
<reference evidence="12" key="1">
    <citation type="journal article" date="2023" name="G3 (Bethesda)">
        <title>A reference genome for the long-term kleptoplast-retaining sea slug Elysia crispata morphotype clarki.</title>
        <authorList>
            <person name="Eastman K.E."/>
            <person name="Pendleton A.L."/>
            <person name="Shaikh M.A."/>
            <person name="Suttiyut T."/>
            <person name="Ogas R."/>
            <person name="Tomko P."/>
            <person name="Gavelis G."/>
            <person name="Widhalm J.R."/>
            <person name="Wisecaver J.H."/>
        </authorList>
    </citation>
    <scope>NUCLEOTIDE SEQUENCE</scope>
    <source>
        <strain evidence="12">ECLA1</strain>
    </source>
</reference>
<dbReference type="SMART" id="SM00365">
    <property type="entry name" value="LRR_SD22"/>
    <property type="match status" value="4"/>
</dbReference>
<feature type="compositionally biased region" description="Polar residues" evidence="10">
    <location>
        <begin position="282"/>
        <end position="295"/>
    </location>
</feature>
<gene>
    <name evidence="12" type="ORF">RRG08_028678</name>
</gene>
<dbReference type="InterPro" id="IPR001611">
    <property type="entry name" value="Leu-rich_rpt"/>
</dbReference>
<keyword evidence="4" id="KW-0677">Repeat</keyword>
<feature type="compositionally biased region" description="Polar residues" evidence="10">
    <location>
        <begin position="247"/>
        <end position="256"/>
    </location>
</feature>
<feature type="compositionally biased region" description="Low complexity" evidence="10">
    <location>
        <begin position="1203"/>
        <end position="1218"/>
    </location>
</feature>
<feature type="compositionally biased region" description="Polar residues" evidence="10">
    <location>
        <begin position="348"/>
        <end position="362"/>
    </location>
</feature>
<feature type="compositionally biased region" description="Polar residues" evidence="10">
    <location>
        <begin position="2331"/>
        <end position="2340"/>
    </location>
</feature>
<feature type="region of interest" description="Disordered" evidence="10">
    <location>
        <begin position="1766"/>
        <end position="1885"/>
    </location>
</feature>
<dbReference type="SMART" id="SM00369">
    <property type="entry name" value="LRR_TYP"/>
    <property type="match status" value="4"/>
</dbReference>
<dbReference type="Proteomes" id="UP001283361">
    <property type="component" value="Unassembled WGS sequence"/>
</dbReference>
<dbReference type="GO" id="GO:0035556">
    <property type="term" value="P:intracellular signal transduction"/>
    <property type="evidence" value="ECO:0007669"/>
    <property type="project" value="InterPro"/>
</dbReference>
<accession>A0AAE1DE42</accession>
<comment type="caution">
    <text evidence="12">The sequence shown here is derived from an EMBL/GenBank/DDBJ whole genome shotgun (WGS) entry which is preliminary data.</text>
</comment>
<evidence type="ECO:0000256" key="4">
    <source>
        <dbReference type="ARBA" id="ARBA00022737"/>
    </source>
</evidence>
<evidence type="ECO:0000256" key="7">
    <source>
        <dbReference type="ARBA" id="ARBA00023136"/>
    </source>
</evidence>
<dbReference type="GO" id="GO:0005886">
    <property type="term" value="C:plasma membrane"/>
    <property type="evidence" value="ECO:0007669"/>
    <property type="project" value="TreeGrafter"/>
</dbReference>
<dbReference type="SMART" id="SM00044">
    <property type="entry name" value="CYCc"/>
    <property type="match status" value="1"/>
</dbReference>
<dbReference type="Pfam" id="PF00211">
    <property type="entry name" value="Guanylate_cyc"/>
    <property type="match status" value="1"/>
</dbReference>
<keyword evidence="7" id="KW-0472">Membrane</keyword>
<dbReference type="InterPro" id="IPR001054">
    <property type="entry name" value="A/G_cyclase"/>
</dbReference>
<evidence type="ECO:0000256" key="10">
    <source>
        <dbReference type="SAM" id="MobiDB-lite"/>
    </source>
</evidence>
<dbReference type="Pfam" id="PF12799">
    <property type="entry name" value="LRR_4"/>
    <property type="match status" value="1"/>
</dbReference>
<protein>
    <recommendedName>
        <fullName evidence="11">Guanylate cyclase domain-containing protein</fullName>
    </recommendedName>
</protein>
<dbReference type="GO" id="GO:0007168">
    <property type="term" value="P:receptor guanylyl cyclase signaling pathway"/>
    <property type="evidence" value="ECO:0007669"/>
    <property type="project" value="TreeGrafter"/>
</dbReference>
<evidence type="ECO:0000259" key="11">
    <source>
        <dbReference type="PROSITE" id="PS50125"/>
    </source>
</evidence>
<feature type="region of interest" description="Disordered" evidence="10">
    <location>
        <begin position="2268"/>
        <end position="2382"/>
    </location>
</feature>
<dbReference type="InterPro" id="IPR032675">
    <property type="entry name" value="LRR_dom_sf"/>
</dbReference>
<feature type="region of interest" description="Disordered" evidence="10">
    <location>
        <begin position="2063"/>
        <end position="2149"/>
    </location>
</feature>
<keyword evidence="13" id="KW-1185">Reference proteome</keyword>
<keyword evidence="3" id="KW-0812">Transmembrane</keyword>
<organism evidence="12 13">
    <name type="scientific">Elysia crispata</name>
    <name type="common">lettuce slug</name>
    <dbReference type="NCBI Taxonomy" id="231223"/>
    <lineage>
        <taxon>Eukaryota</taxon>
        <taxon>Metazoa</taxon>
        <taxon>Spiralia</taxon>
        <taxon>Lophotrochozoa</taxon>
        <taxon>Mollusca</taxon>
        <taxon>Gastropoda</taxon>
        <taxon>Heterobranchia</taxon>
        <taxon>Euthyneura</taxon>
        <taxon>Panpulmonata</taxon>
        <taxon>Sacoglossa</taxon>
        <taxon>Placobranchoidea</taxon>
        <taxon>Plakobranchidae</taxon>
        <taxon>Elysia</taxon>
    </lineage>
</organism>
<feature type="compositionally biased region" description="Pro residues" evidence="10">
    <location>
        <begin position="1233"/>
        <end position="1252"/>
    </location>
</feature>
<keyword evidence="2" id="KW-0433">Leucine-rich repeat</keyword>
<feature type="compositionally biased region" description="Polar residues" evidence="10">
    <location>
        <begin position="1724"/>
        <end position="1734"/>
    </location>
</feature>
<feature type="region of interest" description="Disordered" evidence="10">
    <location>
        <begin position="1087"/>
        <end position="1131"/>
    </location>
</feature>
<feature type="compositionally biased region" description="Basic and acidic residues" evidence="10">
    <location>
        <begin position="949"/>
        <end position="1028"/>
    </location>
</feature>
<dbReference type="PROSITE" id="PS50125">
    <property type="entry name" value="GUANYLATE_CYCLASE_2"/>
    <property type="match status" value="1"/>
</dbReference>
<keyword evidence="9" id="KW-0175">Coiled coil</keyword>
<dbReference type="SUPFAM" id="SSF52058">
    <property type="entry name" value="L domain-like"/>
    <property type="match status" value="1"/>
</dbReference>
<dbReference type="InterPro" id="IPR003591">
    <property type="entry name" value="Leu-rich_rpt_typical-subtyp"/>
</dbReference>
<keyword evidence="8" id="KW-0456">Lyase</keyword>
<keyword evidence="6" id="KW-1133">Transmembrane helix</keyword>
<proteinExistence type="predicted"/>
<dbReference type="GO" id="GO:0004016">
    <property type="term" value="F:adenylate cyclase activity"/>
    <property type="evidence" value="ECO:0007669"/>
    <property type="project" value="TreeGrafter"/>
</dbReference>
<feature type="region of interest" description="Disordered" evidence="10">
    <location>
        <begin position="247"/>
        <end position="362"/>
    </location>
</feature>
<dbReference type="PROSITE" id="PS50096">
    <property type="entry name" value="IQ"/>
    <property type="match status" value="1"/>
</dbReference>
<feature type="region of interest" description="Disordered" evidence="10">
    <location>
        <begin position="1700"/>
        <end position="1742"/>
    </location>
</feature>
<dbReference type="CDD" id="cd07302">
    <property type="entry name" value="CHD"/>
    <property type="match status" value="1"/>
</dbReference>
<dbReference type="GO" id="GO:0004383">
    <property type="term" value="F:guanylate cyclase activity"/>
    <property type="evidence" value="ECO:0007669"/>
    <property type="project" value="TreeGrafter"/>
</dbReference>
<feature type="compositionally biased region" description="Basic and acidic residues" evidence="10">
    <location>
        <begin position="1110"/>
        <end position="1122"/>
    </location>
</feature>
<feature type="compositionally biased region" description="Basic and acidic residues" evidence="10">
    <location>
        <begin position="2354"/>
        <end position="2366"/>
    </location>
</feature>
<evidence type="ECO:0000256" key="8">
    <source>
        <dbReference type="ARBA" id="ARBA00023239"/>
    </source>
</evidence>
<evidence type="ECO:0000313" key="13">
    <source>
        <dbReference type="Proteomes" id="UP001283361"/>
    </source>
</evidence>
<feature type="compositionally biased region" description="Polar residues" evidence="10">
    <location>
        <begin position="1162"/>
        <end position="1196"/>
    </location>
</feature>
<feature type="compositionally biased region" description="Polar residues" evidence="10">
    <location>
        <begin position="1700"/>
        <end position="1711"/>
    </location>
</feature>
<feature type="compositionally biased region" description="Low complexity" evidence="10">
    <location>
        <begin position="1799"/>
        <end position="1810"/>
    </location>
</feature>
<dbReference type="Gene3D" id="3.30.70.1230">
    <property type="entry name" value="Nucleotide cyclase"/>
    <property type="match status" value="1"/>
</dbReference>
<feature type="domain" description="Guanylate cyclase" evidence="11">
    <location>
        <begin position="1"/>
        <end position="111"/>
    </location>
</feature>
<feature type="compositionally biased region" description="Low complexity" evidence="10">
    <location>
        <begin position="1094"/>
        <end position="1106"/>
    </location>
</feature>
<evidence type="ECO:0000256" key="1">
    <source>
        <dbReference type="ARBA" id="ARBA00004370"/>
    </source>
</evidence>
<feature type="region of interest" description="Disordered" evidence="10">
    <location>
        <begin position="1147"/>
        <end position="1256"/>
    </location>
</feature>
<evidence type="ECO:0000256" key="3">
    <source>
        <dbReference type="ARBA" id="ARBA00022692"/>
    </source>
</evidence>
<dbReference type="PROSITE" id="PS51450">
    <property type="entry name" value="LRR"/>
    <property type="match status" value="3"/>
</dbReference>
<feature type="compositionally biased region" description="Basic and acidic residues" evidence="10">
    <location>
        <begin position="886"/>
        <end position="938"/>
    </location>
</feature>
<evidence type="ECO:0000256" key="6">
    <source>
        <dbReference type="ARBA" id="ARBA00022989"/>
    </source>
</evidence>
<feature type="coiled-coil region" evidence="9">
    <location>
        <begin position="715"/>
        <end position="821"/>
    </location>
</feature>
<feature type="compositionally biased region" description="Polar residues" evidence="10">
    <location>
        <begin position="1819"/>
        <end position="1829"/>
    </location>
</feature>
<dbReference type="InterPro" id="IPR025875">
    <property type="entry name" value="Leu-rich_rpt_4"/>
</dbReference>
<keyword evidence="5" id="KW-0547">Nucleotide-binding</keyword>
<evidence type="ECO:0000256" key="2">
    <source>
        <dbReference type="ARBA" id="ARBA00022614"/>
    </source>
</evidence>
<feature type="compositionally biased region" description="Low complexity" evidence="10">
    <location>
        <begin position="257"/>
        <end position="281"/>
    </location>
</feature>
<dbReference type="GO" id="GO:0001653">
    <property type="term" value="F:peptide receptor activity"/>
    <property type="evidence" value="ECO:0007669"/>
    <property type="project" value="TreeGrafter"/>
</dbReference>
<dbReference type="InterPro" id="IPR029787">
    <property type="entry name" value="Nucleotide_cyclase"/>
</dbReference>
<evidence type="ECO:0000256" key="5">
    <source>
        <dbReference type="ARBA" id="ARBA00022741"/>
    </source>
</evidence>
<feature type="compositionally biased region" description="Polar residues" evidence="10">
    <location>
        <begin position="1766"/>
        <end position="1793"/>
    </location>
</feature>